<reference evidence="3 4" key="1">
    <citation type="submission" date="2016-06" db="EMBL/GenBank/DDBJ databases">
        <title>Evolution of pathogenesis and genome organization in the Tremellales.</title>
        <authorList>
            <person name="Cuomo C."/>
            <person name="Litvintseva A."/>
            <person name="Heitman J."/>
            <person name="Chen Y."/>
            <person name="Sun S."/>
            <person name="Springer D."/>
            <person name="Dromer F."/>
            <person name="Young S."/>
            <person name="Zeng Q."/>
            <person name="Chapman S."/>
            <person name="Gujja S."/>
            <person name="Saif S."/>
            <person name="Birren B."/>
        </authorList>
    </citation>
    <scope>NUCLEOTIDE SEQUENCE [LARGE SCALE GENOMIC DNA]</scope>
    <source>
        <strain evidence="3 4">CBS 6039</strain>
    </source>
</reference>
<feature type="region of interest" description="Disordered" evidence="2">
    <location>
        <begin position="369"/>
        <end position="423"/>
    </location>
</feature>
<comment type="caution">
    <text evidence="3">The sequence shown here is derived from an EMBL/GenBank/DDBJ whole genome shotgun (WGS) entry which is preliminary data.</text>
</comment>
<evidence type="ECO:0000256" key="2">
    <source>
        <dbReference type="SAM" id="MobiDB-lite"/>
    </source>
</evidence>
<keyword evidence="4" id="KW-1185">Reference proteome</keyword>
<feature type="compositionally biased region" description="Low complexity" evidence="2">
    <location>
        <begin position="441"/>
        <end position="452"/>
    </location>
</feature>
<keyword evidence="1" id="KW-0175">Coiled coil</keyword>
<feature type="region of interest" description="Disordered" evidence="2">
    <location>
        <begin position="604"/>
        <end position="627"/>
    </location>
</feature>
<accession>A0A1E3I1L4</accession>
<dbReference type="AlphaFoldDB" id="A0A1E3I1L4"/>
<dbReference type="OrthoDB" id="10315236at2759"/>
<dbReference type="RefSeq" id="XP_018996030.1">
    <property type="nucleotide sequence ID" value="XM_019135627.1"/>
</dbReference>
<feature type="compositionally biased region" description="Polar residues" evidence="2">
    <location>
        <begin position="617"/>
        <end position="627"/>
    </location>
</feature>
<feature type="compositionally biased region" description="Low complexity" evidence="2">
    <location>
        <begin position="371"/>
        <end position="380"/>
    </location>
</feature>
<feature type="compositionally biased region" description="Polar residues" evidence="2">
    <location>
        <begin position="456"/>
        <end position="465"/>
    </location>
</feature>
<protein>
    <submittedName>
        <fullName evidence="3">Uncharacterized protein</fullName>
    </submittedName>
</protein>
<name>A0A1E3I1L4_9TREE</name>
<feature type="compositionally biased region" description="Pro residues" evidence="2">
    <location>
        <begin position="498"/>
        <end position="508"/>
    </location>
</feature>
<gene>
    <name evidence="3" type="ORF">L202_02105</name>
</gene>
<feature type="region of interest" description="Disordered" evidence="2">
    <location>
        <begin position="560"/>
        <end position="586"/>
    </location>
</feature>
<dbReference type="Proteomes" id="UP000094065">
    <property type="component" value="Unassembled WGS sequence"/>
</dbReference>
<evidence type="ECO:0000256" key="1">
    <source>
        <dbReference type="SAM" id="Coils"/>
    </source>
</evidence>
<sequence>MPDQTSGRRYYLTIAYLHPPHEGQLVNFHLDLTDRGGLVSTTSSNLKHEHELKQRLGGNKRLWMRICQGRFQGDYEDFEHLMGYISRDAITDRYYPSYYHEDDTLDILLGTIEEIDHQCAAIQGSRSIVNGPERLPSSPAKSNKTIPEKAFERSNSNISIRAVVGHAQPSRAPDLKASQSQVEESSQLEYYRRQARDLQQQLEAQEALVDDVITSASHQKYLFRIHVAGVHDRQSSLKVLGGLPDELKVRIWATKSWGSDMLDQSKWALRVLGGMDYKDWKAIEVASDRRTVSNRREDVPEIYLVFSSRTINSSELRPQQPQITVSPEPALSIVVAQTNAPPEPVILARAPTQAIPYLHVSDMPTIPNLPPSSALSSPPSYRSGLSTPDSQPSMASSFQSTVDGQRLSPPHPERCRIASPSPTPSMYRAAVAAAHFNRPGSNSSSLSASTLESRGRQQAPTSSPAHSVPFSPPGGLSNSVSSLASDIILTPHTSPSNSAPPTPSPAPAPTQVYQGSNEGLLDRLDKLGPMMDDAKQVAAWIKTSEAIVNHPFAGNIPPESSGVIPPAGPPVVQKPRGPRGFLKRKPLPTAIGTKGVVSGQAVIEDDSRLVHRPPQGYPSSSGRSIKV</sequence>
<evidence type="ECO:0000313" key="4">
    <source>
        <dbReference type="Proteomes" id="UP000094065"/>
    </source>
</evidence>
<organism evidence="3 4">
    <name type="scientific">Cryptococcus amylolentus CBS 6039</name>
    <dbReference type="NCBI Taxonomy" id="1295533"/>
    <lineage>
        <taxon>Eukaryota</taxon>
        <taxon>Fungi</taxon>
        <taxon>Dikarya</taxon>
        <taxon>Basidiomycota</taxon>
        <taxon>Agaricomycotina</taxon>
        <taxon>Tremellomycetes</taxon>
        <taxon>Tremellales</taxon>
        <taxon>Cryptococcaceae</taxon>
        <taxon>Cryptococcus</taxon>
    </lineage>
</organism>
<feature type="compositionally biased region" description="Polar residues" evidence="2">
    <location>
        <begin position="383"/>
        <end position="403"/>
    </location>
</feature>
<feature type="region of interest" description="Disordered" evidence="2">
    <location>
        <begin position="437"/>
        <end position="514"/>
    </location>
</feature>
<feature type="coiled-coil region" evidence="1">
    <location>
        <begin position="188"/>
        <end position="215"/>
    </location>
</feature>
<proteinExistence type="predicted"/>
<dbReference type="GeneID" id="30153414"/>
<evidence type="ECO:0000313" key="3">
    <source>
        <dbReference type="EMBL" id="ODN81711.1"/>
    </source>
</evidence>
<dbReference type="EMBL" id="AWGJ01000003">
    <property type="protein sequence ID" value="ODN81711.1"/>
    <property type="molecule type" value="Genomic_DNA"/>
</dbReference>